<evidence type="ECO:0000313" key="2">
    <source>
        <dbReference type="Proteomes" id="UP001209878"/>
    </source>
</evidence>
<dbReference type="AlphaFoldDB" id="A0AAD9MVP1"/>
<sequence>MKDNSVIGQTPSRCLWKSVAQILPDVPLIPDIPSDIVIIPDVRSADVLIPDDRLAPGTAVRVVHMPSDSCTCRVTKDWYSNRRQRCPVCCECKCDRRGFAMCYEELGSPCRHRRH</sequence>
<evidence type="ECO:0000313" key="1">
    <source>
        <dbReference type="EMBL" id="KAK2147517.1"/>
    </source>
</evidence>
<accession>A0AAD9MVP1</accession>
<dbReference type="EMBL" id="JAODUO010003420">
    <property type="protein sequence ID" value="KAK2147517.1"/>
    <property type="molecule type" value="Genomic_DNA"/>
</dbReference>
<protein>
    <submittedName>
        <fullName evidence="1">Uncharacterized protein</fullName>
    </submittedName>
</protein>
<keyword evidence="2" id="KW-1185">Reference proteome</keyword>
<comment type="caution">
    <text evidence="1">The sequence shown here is derived from an EMBL/GenBank/DDBJ whole genome shotgun (WGS) entry which is preliminary data.</text>
</comment>
<dbReference type="Proteomes" id="UP001209878">
    <property type="component" value="Unassembled WGS sequence"/>
</dbReference>
<reference evidence="1" key="1">
    <citation type="journal article" date="2023" name="Mol. Biol. Evol.">
        <title>Third-Generation Sequencing Reveals the Adaptive Role of the Epigenome in Three Deep-Sea Polychaetes.</title>
        <authorList>
            <person name="Perez M."/>
            <person name="Aroh O."/>
            <person name="Sun Y."/>
            <person name="Lan Y."/>
            <person name="Juniper S.K."/>
            <person name="Young C.R."/>
            <person name="Angers B."/>
            <person name="Qian P.Y."/>
        </authorList>
    </citation>
    <scope>NUCLEOTIDE SEQUENCE</scope>
    <source>
        <strain evidence="1">R07B-5</strain>
    </source>
</reference>
<organism evidence="1 2">
    <name type="scientific">Ridgeia piscesae</name>
    <name type="common">Tubeworm</name>
    <dbReference type="NCBI Taxonomy" id="27915"/>
    <lineage>
        <taxon>Eukaryota</taxon>
        <taxon>Metazoa</taxon>
        <taxon>Spiralia</taxon>
        <taxon>Lophotrochozoa</taxon>
        <taxon>Annelida</taxon>
        <taxon>Polychaeta</taxon>
        <taxon>Sedentaria</taxon>
        <taxon>Canalipalpata</taxon>
        <taxon>Sabellida</taxon>
        <taxon>Siboglinidae</taxon>
        <taxon>Ridgeia</taxon>
    </lineage>
</organism>
<proteinExistence type="predicted"/>
<name>A0AAD9MVP1_RIDPI</name>
<gene>
    <name evidence="1" type="ORF">NP493_3435g00001</name>
</gene>